<feature type="transmembrane region" description="Helical" evidence="10">
    <location>
        <begin position="93"/>
        <end position="112"/>
    </location>
</feature>
<keyword evidence="8" id="KW-0807">Transducer</keyword>
<dbReference type="AlphaFoldDB" id="A0AAV2I0I8"/>
<feature type="non-terminal residue" evidence="12">
    <location>
        <position position="1"/>
    </location>
</feature>
<organism evidence="12 13">
    <name type="scientific">Lymnaea stagnalis</name>
    <name type="common">Great pond snail</name>
    <name type="synonym">Helix stagnalis</name>
    <dbReference type="NCBI Taxonomy" id="6523"/>
    <lineage>
        <taxon>Eukaryota</taxon>
        <taxon>Metazoa</taxon>
        <taxon>Spiralia</taxon>
        <taxon>Lophotrochozoa</taxon>
        <taxon>Mollusca</taxon>
        <taxon>Gastropoda</taxon>
        <taxon>Heterobranchia</taxon>
        <taxon>Euthyneura</taxon>
        <taxon>Panpulmonata</taxon>
        <taxon>Hygrophila</taxon>
        <taxon>Lymnaeoidea</taxon>
        <taxon>Lymnaeidae</taxon>
        <taxon>Lymnaea</taxon>
    </lineage>
</organism>
<dbReference type="SUPFAM" id="SSF81321">
    <property type="entry name" value="Family A G protein-coupled receptor-like"/>
    <property type="match status" value="1"/>
</dbReference>
<dbReference type="EMBL" id="CAXITT010000337">
    <property type="protein sequence ID" value="CAL1539333.1"/>
    <property type="molecule type" value="Genomic_DNA"/>
</dbReference>
<keyword evidence="2" id="KW-1003">Cell membrane</keyword>
<keyword evidence="3 10" id="KW-0812">Transmembrane</keyword>
<dbReference type="Pfam" id="PF00001">
    <property type="entry name" value="7tm_1"/>
    <property type="match status" value="1"/>
</dbReference>
<feature type="transmembrane region" description="Helical" evidence="10">
    <location>
        <begin position="340"/>
        <end position="363"/>
    </location>
</feature>
<feature type="region of interest" description="Disordered" evidence="9">
    <location>
        <begin position="237"/>
        <end position="266"/>
    </location>
</feature>
<feature type="transmembrane region" description="Helical" evidence="10">
    <location>
        <begin position="22"/>
        <end position="42"/>
    </location>
</feature>
<evidence type="ECO:0000256" key="3">
    <source>
        <dbReference type="ARBA" id="ARBA00022692"/>
    </source>
</evidence>
<dbReference type="Gene3D" id="1.20.1070.10">
    <property type="entry name" value="Rhodopsin 7-helix transmembrane proteins"/>
    <property type="match status" value="1"/>
</dbReference>
<evidence type="ECO:0000256" key="2">
    <source>
        <dbReference type="ARBA" id="ARBA00022475"/>
    </source>
</evidence>
<evidence type="ECO:0000256" key="8">
    <source>
        <dbReference type="ARBA" id="ARBA00023224"/>
    </source>
</evidence>
<protein>
    <recommendedName>
        <fullName evidence="11">G-protein coupled receptors family 1 profile domain-containing protein</fullName>
    </recommendedName>
</protein>
<evidence type="ECO:0000256" key="9">
    <source>
        <dbReference type="SAM" id="MobiDB-lite"/>
    </source>
</evidence>
<keyword evidence="7" id="KW-0675">Receptor</keyword>
<reference evidence="12 13" key="1">
    <citation type="submission" date="2024-04" db="EMBL/GenBank/DDBJ databases">
        <authorList>
            <consortium name="Genoscope - CEA"/>
            <person name="William W."/>
        </authorList>
    </citation>
    <scope>NUCLEOTIDE SEQUENCE [LARGE SCALE GENOMIC DNA]</scope>
</reference>
<dbReference type="PANTHER" id="PTHR24230:SF120">
    <property type="entry name" value="G-PROTEIN COUPLED RECEPTOR DAF-38"/>
    <property type="match status" value="1"/>
</dbReference>
<evidence type="ECO:0000256" key="6">
    <source>
        <dbReference type="ARBA" id="ARBA00023136"/>
    </source>
</evidence>
<dbReference type="PANTHER" id="PTHR24230">
    <property type="entry name" value="G-PROTEIN COUPLED RECEPTOR"/>
    <property type="match status" value="1"/>
</dbReference>
<proteinExistence type="predicted"/>
<evidence type="ECO:0000259" key="11">
    <source>
        <dbReference type="PROSITE" id="PS50262"/>
    </source>
</evidence>
<feature type="transmembrane region" description="Helical" evidence="10">
    <location>
        <begin position="133"/>
        <end position="151"/>
    </location>
</feature>
<feature type="domain" description="G-protein coupled receptors family 1 profile" evidence="11">
    <location>
        <begin position="29"/>
        <end position="362"/>
    </location>
</feature>
<dbReference type="PROSITE" id="PS50262">
    <property type="entry name" value="G_PROTEIN_RECEP_F1_2"/>
    <property type="match status" value="1"/>
</dbReference>
<feature type="transmembrane region" description="Helical" evidence="10">
    <location>
        <begin position="49"/>
        <end position="73"/>
    </location>
</feature>
<comment type="subcellular location">
    <subcellularLocation>
        <location evidence="1">Cell membrane</location>
        <topology evidence="1">Multi-pass membrane protein</topology>
    </subcellularLocation>
</comment>
<dbReference type="InterPro" id="IPR000276">
    <property type="entry name" value="GPCR_Rhodpsn"/>
</dbReference>
<accession>A0AAV2I0I8</accession>
<dbReference type="GO" id="GO:0005886">
    <property type="term" value="C:plasma membrane"/>
    <property type="evidence" value="ECO:0007669"/>
    <property type="project" value="UniProtKB-SubCell"/>
</dbReference>
<evidence type="ECO:0000313" key="12">
    <source>
        <dbReference type="EMBL" id="CAL1539333.1"/>
    </source>
</evidence>
<evidence type="ECO:0000256" key="4">
    <source>
        <dbReference type="ARBA" id="ARBA00022989"/>
    </source>
</evidence>
<feature type="transmembrane region" description="Helical" evidence="10">
    <location>
        <begin position="188"/>
        <end position="209"/>
    </location>
</feature>
<evidence type="ECO:0000256" key="1">
    <source>
        <dbReference type="ARBA" id="ARBA00004651"/>
    </source>
</evidence>
<feature type="compositionally biased region" description="Polar residues" evidence="9">
    <location>
        <begin position="237"/>
        <end position="253"/>
    </location>
</feature>
<evidence type="ECO:0000256" key="7">
    <source>
        <dbReference type="ARBA" id="ARBA00023170"/>
    </source>
</evidence>
<keyword evidence="5" id="KW-0297">G-protein coupled receptor</keyword>
<dbReference type="InterPro" id="IPR017452">
    <property type="entry name" value="GPCR_Rhodpsn_7TM"/>
</dbReference>
<evidence type="ECO:0000256" key="10">
    <source>
        <dbReference type="SAM" id="Phobius"/>
    </source>
</evidence>
<dbReference type="Proteomes" id="UP001497497">
    <property type="component" value="Unassembled WGS sequence"/>
</dbReference>
<keyword evidence="13" id="KW-1185">Reference proteome</keyword>
<dbReference type="GO" id="GO:0007218">
    <property type="term" value="P:neuropeptide signaling pathway"/>
    <property type="evidence" value="ECO:0007669"/>
    <property type="project" value="TreeGrafter"/>
</dbReference>
<keyword evidence="6 10" id="KW-0472">Membrane</keyword>
<keyword evidence="4 10" id="KW-1133">Transmembrane helix</keyword>
<evidence type="ECO:0000313" key="13">
    <source>
        <dbReference type="Proteomes" id="UP001497497"/>
    </source>
</evidence>
<comment type="caution">
    <text evidence="12">The sequence shown here is derived from an EMBL/GenBank/DDBJ whole genome shotgun (WGS) entry which is preliminary data.</text>
</comment>
<evidence type="ECO:0000256" key="5">
    <source>
        <dbReference type="ARBA" id="ARBA00023040"/>
    </source>
</evidence>
<gene>
    <name evidence="12" type="ORF">GSLYS_00013152001</name>
</gene>
<dbReference type="GO" id="GO:0008528">
    <property type="term" value="F:G protein-coupled peptide receptor activity"/>
    <property type="evidence" value="ECO:0007669"/>
    <property type="project" value="TreeGrafter"/>
</dbReference>
<feature type="transmembrane region" description="Helical" evidence="10">
    <location>
        <begin position="303"/>
        <end position="325"/>
    </location>
</feature>
<sequence>IISEETLRTISFFVRGVIRPPLLIVGLVTNVINIAVFLRLGLRDGLSICFFLLSLIDLLCVMLMIPTDCFYLFSAYLPVSWRTDGASLNLIIGYYYAFAYDISQAVTTYIAVQKCCCVALPFRFKHTFTRSRTVVVVSALSVICFALYLPLLTSQGLHEADDPFRNTSVLVFWTAPNWSQVYSARSTIALVLTTVCQVTVAVCLVVLASSLRASSNFRKSVHNAPWDLLLSEINKASPENSDIPSIPSKSSNEIPLEDYPKPLDGTLQNERREHTSAVKRDPRTVAIPVKTTSRKELQAVKSATLVSVIFVLCNTPKLLIFYAILCESEFNILRRYNNTYLAAITVRFTVEAFSAACNMFVYLKYNRRYRALLTSCAR</sequence>
<name>A0AAV2I0I8_LYMST</name>